<organism evidence="3 4">
    <name type="scientific">Lithocarpus litseifolius</name>
    <dbReference type="NCBI Taxonomy" id="425828"/>
    <lineage>
        <taxon>Eukaryota</taxon>
        <taxon>Viridiplantae</taxon>
        <taxon>Streptophyta</taxon>
        <taxon>Embryophyta</taxon>
        <taxon>Tracheophyta</taxon>
        <taxon>Spermatophyta</taxon>
        <taxon>Magnoliopsida</taxon>
        <taxon>eudicotyledons</taxon>
        <taxon>Gunneridae</taxon>
        <taxon>Pentapetalae</taxon>
        <taxon>rosids</taxon>
        <taxon>fabids</taxon>
        <taxon>Fagales</taxon>
        <taxon>Fagaceae</taxon>
        <taxon>Lithocarpus</taxon>
    </lineage>
</organism>
<reference evidence="3 4" key="1">
    <citation type="submission" date="2024-01" db="EMBL/GenBank/DDBJ databases">
        <title>A telomere-to-telomere, gap-free genome of sweet tea (Lithocarpus litseifolius).</title>
        <authorList>
            <person name="Zhou J."/>
        </authorList>
    </citation>
    <scope>NUCLEOTIDE SEQUENCE [LARGE SCALE GENOMIC DNA]</scope>
    <source>
        <strain evidence="3">Zhou-2022a</strain>
        <tissue evidence="3">Leaf</tissue>
    </source>
</reference>
<dbReference type="Proteomes" id="UP001459277">
    <property type="component" value="Unassembled WGS sequence"/>
</dbReference>
<evidence type="ECO:0000256" key="1">
    <source>
        <dbReference type="SAM" id="Phobius"/>
    </source>
</evidence>
<feature type="domain" description="EF-hand" evidence="2">
    <location>
        <begin position="86"/>
        <end position="116"/>
    </location>
</feature>
<sequence>MNHVLLALQETKDNRDLRIRALFDFFDAANLGYLDYPQIEAGLSAFQIPSRYKYAKDLFKVCDTNRDSRVDYHEFRRYMDNKELELYRIFQAIDAKHSGCILPEELWDALLRLGFCHLGLLGSVFFPKSSGFAWVCKFGFGIVEGILNQVFVFVMRM</sequence>
<name>A0AAW2C417_9ROSI</name>
<feature type="transmembrane region" description="Helical" evidence="1">
    <location>
        <begin position="132"/>
        <end position="154"/>
    </location>
</feature>
<dbReference type="SMART" id="SM00054">
    <property type="entry name" value="EFh"/>
    <property type="match status" value="3"/>
</dbReference>
<dbReference type="GO" id="GO:0005509">
    <property type="term" value="F:calcium ion binding"/>
    <property type="evidence" value="ECO:0007669"/>
    <property type="project" value="InterPro"/>
</dbReference>
<dbReference type="FunFam" id="1.10.238.10:FF:000370">
    <property type="entry name" value="Mitochondrial substrate carrier family protein"/>
    <property type="match status" value="1"/>
</dbReference>
<keyword evidence="4" id="KW-1185">Reference proteome</keyword>
<dbReference type="SUPFAM" id="SSF47473">
    <property type="entry name" value="EF-hand"/>
    <property type="match status" value="1"/>
</dbReference>
<feature type="domain" description="EF-hand" evidence="2">
    <location>
        <begin position="50"/>
        <end position="85"/>
    </location>
</feature>
<evidence type="ECO:0000259" key="2">
    <source>
        <dbReference type="PROSITE" id="PS50222"/>
    </source>
</evidence>
<dbReference type="Pfam" id="PF13202">
    <property type="entry name" value="EF-hand_5"/>
    <property type="match status" value="1"/>
</dbReference>
<dbReference type="PROSITE" id="PS50222">
    <property type="entry name" value="EF_HAND_2"/>
    <property type="match status" value="2"/>
</dbReference>
<evidence type="ECO:0000313" key="4">
    <source>
        <dbReference type="Proteomes" id="UP001459277"/>
    </source>
</evidence>
<protein>
    <recommendedName>
        <fullName evidence="2">EF-hand domain-containing protein</fullName>
    </recommendedName>
</protein>
<comment type="caution">
    <text evidence="3">The sequence shown here is derived from an EMBL/GenBank/DDBJ whole genome shotgun (WGS) entry which is preliminary data.</text>
</comment>
<keyword evidence="1" id="KW-0812">Transmembrane</keyword>
<keyword evidence="1" id="KW-0472">Membrane</keyword>
<dbReference type="InterPro" id="IPR011992">
    <property type="entry name" value="EF-hand-dom_pair"/>
</dbReference>
<dbReference type="InterPro" id="IPR002048">
    <property type="entry name" value="EF_hand_dom"/>
</dbReference>
<dbReference type="Gene3D" id="1.10.238.10">
    <property type="entry name" value="EF-hand"/>
    <property type="match status" value="1"/>
</dbReference>
<evidence type="ECO:0000313" key="3">
    <source>
        <dbReference type="EMBL" id="KAK9992949.1"/>
    </source>
</evidence>
<dbReference type="EMBL" id="JAZDWU010000008">
    <property type="protein sequence ID" value="KAK9992949.1"/>
    <property type="molecule type" value="Genomic_DNA"/>
</dbReference>
<accession>A0AAW2C417</accession>
<gene>
    <name evidence="3" type="ORF">SO802_022652</name>
</gene>
<dbReference type="AlphaFoldDB" id="A0AAW2C417"/>
<proteinExistence type="predicted"/>
<keyword evidence="1" id="KW-1133">Transmembrane helix</keyword>